<evidence type="ECO:0000313" key="5">
    <source>
        <dbReference type="EMBL" id="CAB4177583.1"/>
    </source>
</evidence>
<dbReference type="EMBL" id="LR797463">
    <property type="protein sequence ID" value="CAB4218803.1"/>
    <property type="molecule type" value="Genomic_DNA"/>
</dbReference>
<name>A0A6J5NYK7_9CAUD</name>
<dbReference type="EMBL" id="LR796763">
    <property type="protein sequence ID" value="CAB4164599.1"/>
    <property type="molecule type" value="Genomic_DNA"/>
</dbReference>
<feature type="region of interest" description="Disordered" evidence="1">
    <location>
        <begin position="49"/>
        <end position="78"/>
    </location>
</feature>
<evidence type="ECO:0000313" key="11">
    <source>
        <dbReference type="EMBL" id="CAB5229147.1"/>
    </source>
</evidence>
<dbReference type="EMBL" id="LR797102">
    <property type="protein sequence ID" value="CAB4187443.1"/>
    <property type="molecule type" value="Genomic_DNA"/>
</dbReference>
<feature type="compositionally biased region" description="Basic residues" evidence="1">
    <location>
        <begin position="69"/>
        <end position="78"/>
    </location>
</feature>
<proteinExistence type="predicted"/>
<dbReference type="EMBL" id="LR796470">
    <property type="protein sequence ID" value="CAB4146403.1"/>
    <property type="molecule type" value="Genomic_DNA"/>
</dbReference>
<dbReference type="EMBL" id="LR798397">
    <property type="protein sequence ID" value="CAB5229147.1"/>
    <property type="molecule type" value="Genomic_DNA"/>
</dbReference>
<dbReference type="EMBL" id="LR796953">
    <property type="protein sequence ID" value="CAB4177583.1"/>
    <property type="molecule type" value="Genomic_DNA"/>
</dbReference>
<organism evidence="3">
    <name type="scientific">uncultured Caudovirales phage</name>
    <dbReference type="NCBI Taxonomy" id="2100421"/>
    <lineage>
        <taxon>Viruses</taxon>
        <taxon>Duplodnaviria</taxon>
        <taxon>Heunggongvirae</taxon>
        <taxon>Uroviricota</taxon>
        <taxon>Caudoviricetes</taxon>
        <taxon>Peduoviridae</taxon>
        <taxon>Maltschvirus</taxon>
        <taxon>Maltschvirus maltsch</taxon>
    </lineage>
</organism>
<dbReference type="EMBL" id="LR797060">
    <property type="protein sequence ID" value="CAB4183704.1"/>
    <property type="molecule type" value="Genomic_DNA"/>
</dbReference>
<evidence type="ECO:0000313" key="8">
    <source>
        <dbReference type="EMBL" id="CAB4199853.1"/>
    </source>
</evidence>
<evidence type="ECO:0000313" key="10">
    <source>
        <dbReference type="EMBL" id="CAB4218803.1"/>
    </source>
</evidence>
<sequence>MNAIIVSQLEKALAAKVDAMALKPRVRVKAKGIPIGNFDAIADEMGRMKIKPKRKPPGRTLNQQYASANRKKYKGVAK</sequence>
<evidence type="ECO:0000313" key="4">
    <source>
        <dbReference type="EMBL" id="CAB4172366.1"/>
    </source>
</evidence>
<evidence type="ECO:0000313" key="7">
    <source>
        <dbReference type="EMBL" id="CAB4187443.1"/>
    </source>
</evidence>
<evidence type="ECO:0000313" key="3">
    <source>
        <dbReference type="EMBL" id="CAB4164599.1"/>
    </source>
</evidence>
<dbReference type="EMBL" id="LR797405">
    <property type="protein sequence ID" value="CAB4214565.1"/>
    <property type="molecule type" value="Genomic_DNA"/>
</dbReference>
<protein>
    <submittedName>
        <fullName evidence="3">Uncharacterized protein</fullName>
    </submittedName>
</protein>
<dbReference type="EMBL" id="LR796881">
    <property type="protein sequence ID" value="CAB4172366.1"/>
    <property type="molecule type" value="Genomic_DNA"/>
</dbReference>
<evidence type="ECO:0000313" key="6">
    <source>
        <dbReference type="EMBL" id="CAB4183704.1"/>
    </source>
</evidence>
<dbReference type="EMBL" id="LR797307">
    <property type="protein sequence ID" value="CAB4199853.1"/>
    <property type="molecule type" value="Genomic_DNA"/>
</dbReference>
<gene>
    <name evidence="5" type="ORF">UFOVP1006_16</name>
    <name evidence="6" type="ORF">UFOVP1096_4</name>
    <name evidence="7" type="ORF">UFOVP1157_23</name>
    <name evidence="8" type="ORF">UFOVP1347_13</name>
    <name evidence="9" type="ORF">UFOVP1455_55</name>
    <name evidence="11" type="ORF">UFOVP1543_55</name>
    <name evidence="10" type="ORF">UFOVP1606_47</name>
    <name evidence="2" type="ORF">UFOVP497_12</name>
    <name evidence="3" type="ORF">UFOVP834_48</name>
    <name evidence="4" type="ORF">UFOVP922_23</name>
</gene>
<evidence type="ECO:0000313" key="2">
    <source>
        <dbReference type="EMBL" id="CAB4146403.1"/>
    </source>
</evidence>
<evidence type="ECO:0000256" key="1">
    <source>
        <dbReference type="SAM" id="MobiDB-lite"/>
    </source>
</evidence>
<reference evidence="3" key="1">
    <citation type="submission" date="2020-04" db="EMBL/GenBank/DDBJ databases">
        <authorList>
            <person name="Chiriac C."/>
            <person name="Salcher M."/>
            <person name="Ghai R."/>
            <person name="Kavagutti S V."/>
        </authorList>
    </citation>
    <scope>NUCLEOTIDE SEQUENCE</scope>
</reference>
<accession>A0A6J5NYK7</accession>
<evidence type="ECO:0000313" key="9">
    <source>
        <dbReference type="EMBL" id="CAB4214565.1"/>
    </source>
</evidence>